<dbReference type="InterPro" id="IPR056884">
    <property type="entry name" value="NPHP3-like_N"/>
</dbReference>
<dbReference type="OrthoDB" id="443402at2759"/>
<keyword evidence="2" id="KW-0472">Membrane</keyword>
<accession>A0A3M6YPB7</accession>
<comment type="caution">
    <text evidence="5">The sequence shown here is derived from an EMBL/GenBank/DDBJ whole genome shotgun (WGS) entry which is preliminary data.</text>
</comment>
<protein>
    <submittedName>
        <fullName evidence="5">Uncharacterized protein</fullName>
    </submittedName>
</protein>
<dbReference type="VEuPathDB" id="FungiDB:BTJ68_13670"/>
<name>A0A3M6YPB7_HORWE</name>
<gene>
    <name evidence="6" type="ORF">D0866_10786</name>
    <name evidence="5" type="ORF">D0867_10198</name>
</gene>
<evidence type="ECO:0000313" key="5">
    <source>
        <dbReference type="EMBL" id="RMY04898.1"/>
    </source>
</evidence>
<keyword evidence="1" id="KW-0677">Repeat</keyword>
<evidence type="ECO:0000259" key="3">
    <source>
        <dbReference type="Pfam" id="PF24883"/>
    </source>
</evidence>
<keyword evidence="2" id="KW-1133">Transmembrane helix</keyword>
<sequence>MYSHSADASCPCLLSQVYTDQYEKMIDALGSLGLAANILQLVEYGGKLVIAIHEVYESPSGTTVKNLETEKIHIDLRNMSADLWSSQTSKCATEDDLALCDLGRECHSLAFELLHVLDSLKVPEGAVLRPWVALRKTVRSAVKAKRIESIEERLNKLKSQLAVRMLSALRNEQSSLSCQMRQYKQCAERWQRDNIACFNSAEANLQSALECFRNETKALQTSVRNDQKDQSHTISALESSLKDLTRQVTAVQTIAANVSRDDCVLRNLTFPEMTARYKNITKAYKTTCSWIFEGDGLFQQWLTISDKTFWVSGKAGSGKSTFMKFLANHPTTKSGLQQWSEGRRLVIADHYLWNPGAPLQKSKEGLLRNLLFQILRQCPDLIETAFPSRSSSTDFANQYADPWTESELADTLDLIVSHQSQSTSFCFFLDGLDEYSDPTLDLIRDLEHLSTRPHVKLCVSSRPWNEFKQAYGQIPDHNLTLQQLTRTDIKNYIVGKLINDPLFTQLAPGAEYITAITKKILNRAQGVFLWVDLVIRDLLQGLAEGDDTKQLDLRLEALPSDLESYFRRMLYTLSPVRRRQAARALLVMLHASGPLKAAVLCYLDEKLEDYSNVATSRLRIDKETTLRQINQWGRDFVQISVAPSWGGWGPFSTALAYDADFMHRTMKDFLMEQGMQDELWKLSGSDFDPRMALCRIHICLAGALDPSECEYDISKSSKAFLDVAGEVMRFAKRCELHEGVPPFKVLRTLDRIGRHHLAALCDGKVGAHWTAGCLDSCKSLQCGLGQSSFRAYAANFGLHIYLEAELENSKISRDELSLILDATLRWKYLHAPLATHWTPDSRMVKSLLDRGAQPTYVVTNHGGAPQTIWSSFIQDLWRLSKEPLAEDGNFVHLIKMLLQAGVGSFGVTGDDRVSVFNQFASRCRSEEWAELREALEKAYYQNDGNPPFRHPQVLPIRLQDVVPSTVTYREVVPGKRWIWIGVVFTLVMLALVCSWQR</sequence>
<feature type="transmembrane region" description="Helical" evidence="2">
    <location>
        <begin position="977"/>
        <end position="995"/>
    </location>
</feature>
<dbReference type="InterPro" id="IPR056693">
    <property type="entry name" value="DUF7791"/>
</dbReference>
<dbReference type="EMBL" id="QWIL01001306">
    <property type="protein sequence ID" value="RMY04898.1"/>
    <property type="molecule type" value="Genomic_DNA"/>
</dbReference>
<evidence type="ECO:0000256" key="2">
    <source>
        <dbReference type="SAM" id="Phobius"/>
    </source>
</evidence>
<evidence type="ECO:0000256" key="1">
    <source>
        <dbReference type="ARBA" id="ARBA00022737"/>
    </source>
</evidence>
<dbReference type="Gene3D" id="3.40.50.300">
    <property type="entry name" value="P-loop containing nucleotide triphosphate hydrolases"/>
    <property type="match status" value="1"/>
</dbReference>
<evidence type="ECO:0000313" key="7">
    <source>
        <dbReference type="Proteomes" id="UP000271337"/>
    </source>
</evidence>
<dbReference type="Proteomes" id="UP000271337">
    <property type="component" value="Unassembled WGS sequence"/>
</dbReference>
<dbReference type="Pfam" id="PF24883">
    <property type="entry name" value="NPHP3_N"/>
    <property type="match status" value="1"/>
</dbReference>
<dbReference type="Proteomes" id="UP000276864">
    <property type="component" value="Unassembled WGS sequence"/>
</dbReference>
<dbReference type="EMBL" id="QWIM01001394">
    <property type="protein sequence ID" value="RMY26561.1"/>
    <property type="molecule type" value="Genomic_DNA"/>
</dbReference>
<organism evidence="5 7">
    <name type="scientific">Hortaea werneckii</name>
    <name type="common">Black yeast</name>
    <name type="synonym">Cladosporium werneckii</name>
    <dbReference type="NCBI Taxonomy" id="91943"/>
    <lineage>
        <taxon>Eukaryota</taxon>
        <taxon>Fungi</taxon>
        <taxon>Dikarya</taxon>
        <taxon>Ascomycota</taxon>
        <taxon>Pezizomycotina</taxon>
        <taxon>Dothideomycetes</taxon>
        <taxon>Dothideomycetidae</taxon>
        <taxon>Mycosphaerellales</taxon>
        <taxon>Teratosphaeriaceae</taxon>
        <taxon>Hortaea</taxon>
    </lineage>
</organism>
<keyword evidence="2" id="KW-0812">Transmembrane</keyword>
<feature type="domain" description="Nephrocystin 3-like N-terminal" evidence="3">
    <location>
        <begin position="287"/>
        <end position="462"/>
    </location>
</feature>
<evidence type="ECO:0000313" key="8">
    <source>
        <dbReference type="Proteomes" id="UP000276864"/>
    </source>
</evidence>
<feature type="domain" description="DUF7791" evidence="4">
    <location>
        <begin position="574"/>
        <end position="709"/>
    </location>
</feature>
<dbReference type="SUPFAM" id="SSF52540">
    <property type="entry name" value="P-loop containing nucleoside triphosphate hydrolases"/>
    <property type="match status" value="1"/>
</dbReference>
<evidence type="ECO:0000259" key="4">
    <source>
        <dbReference type="Pfam" id="PF25053"/>
    </source>
</evidence>
<dbReference type="InterPro" id="IPR027417">
    <property type="entry name" value="P-loop_NTPase"/>
</dbReference>
<evidence type="ECO:0000313" key="6">
    <source>
        <dbReference type="EMBL" id="RMY26561.1"/>
    </source>
</evidence>
<dbReference type="PANTHER" id="PTHR10039">
    <property type="entry name" value="AMELOGENIN"/>
    <property type="match status" value="1"/>
</dbReference>
<proteinExistence type="predicted"/>
<dbReference type="AlphaFoldDB" id="A0A3M6YPB7"/>
<reference evidence="7 8" key="1">
    <citation type="journal article" date="2018" name="BMC Genomics">
        <title>Genomic evidence for intraspecific hybridization in a clonal and extremely halotolerant yeast.</title>
        <authorList>
            <person name="Gostincar C."/>
            <person name="Stajich J.E."/>
            <person name="Zupancic J."/>
            <person name="Zalar P."/>
            <person name="Gunde-Cimerman N."/>
        </authorList>
    </citation>
    <scope>NUCLEOTIDE SEQUENCE [LARGE SCALE GENOMIC DNA]</scope>
    <source>
        <strain evidence="6 8">EXF-6651</strain>
        <strain evidence="5 7">EXF-6669</strain>
    </source>
</reference>
<dbReference type="PANTHER" id="PTHR10039:SF5">
    <property type="entry name" value="NACHT DOMAIN-CONTAINING PROTEIN"/>
    <property type="match status" value="1"/>
</dbReference>
<dbReference type="Pfam" id="PF25053">
    <property type="entry name" value="DUF7791"/>
    <property type="match status" value="1"/>
</dbReference>